<dbReference type="EMBL" id="CP048209">
    <property type="protein sequence ID" value="QHT59876.1"/>
    <property type="molecule type" value="Genomic_DNA"/>
</dbReference>
<evidence type="ECO:0000313" key="1">
    <source>
        <dbReference type="EMBL" id="QHT59876.1"/>
    </source>
</evidence>
<reference evidence="1 2" key="1">
    <citation type="submission" date="2020-01" db="EMBL/GenBank/DDBJ databases">
        <title>Paenibacillus sp. nov., isolated from tomato rhizosphere.</title>
        <authorList>
            <person name="Weon H.-Y."/>
            <person name="Lee S.A."/>
        </authorList>
    </citation>
    <scope>NUCLEOTIDE SEQUENCE [LARGE SCALE GENOMIC DNA]</scope>
    <source>
        <strain evidence="1 2">12200R-189</strain>
    </source>
</reference>
<proteinExistence type="predicted"/>
<keyword evidence="2" id="KW-1185">Reference proteome</keyword>
<dbReference type="AlphaFoldDB" id="A0A6C0FRU2"/>
<accession>A0A6C0FRU2</accession>
<name>A0A6C0FRU2_9BACL</name>
<dbReference type="Proteomes" id="UP000476064">
    <property type="component" value="Chromosome"/>
</dbReference>
<evidence type="ECO:0000313" key="2">
    <source>
        <dbReference type="Proteomes" id="UP000476064"/>
    </source>
</evidence>
<dbReference type="RefSeq" id="WP_162355942.1">
    <property type="nucleotide sequence ID" value="NZ_CP048209.1"/>
</dbReference>
<protein>
    <submittedName>
        <fullName evidence="1">Uncharacterized protein</fullName>
    </submittedName>
</protein>
<organism evidence="1 2">
    <name type="scientific">Paenibacillus lycopersici</name>
    <dbReference type="NCBI Taxonomy" id="2704462"/>
    <lineage>
        <taxon>Bacteria</taxon>
        <taxon>Bacillati</taxon>
        <taxon>Bacillota</taxon>
        <taxon>Bacilli</taxon>
        <taxon>Bacillales</taxon>
        <taxon>Paenibacillaceae</taxon>
        <taxon>Paenibacillus</taxon>
    </lineage>
</organism>
<sequence>MGYRVMEAIRNYVQHRGLPIHAISHKTSKTVDDRIKHLIVPTLRLKDIENDSKFKKKVLEELKLAGDTVDIRLYIRQYIQSFYKFQKFIRDILIEDVVTADEVFNKYYTLYEQSYGKTTSLAVSRLHLDKFHIEPVQFLSDVIKRRRGISWKPIQQTTLRG</sequence>
<gene>
    <name evidence="1" type="ORF">GXP70_07880</name>
</gene>
<dbReference type="KEGG" id="plyc:GXP70_07880"/>